<proteinExistence type="inferred from homology"/>
<dbReference type="InterPro" id="IPR022652">
    <property type="entry name" value="Znf_XPA_CS"/>
</dbReference>
<dbReference type="GO" id="GO:0006284">
    <property type="term" value="P:base-excision repair"/>
    <property type="evidence" value="ECO:0000318"/>
    <property type="project" value="GO_Central"/>
</dbReference>
<evidence type="ECO:0000256" key="10">
    <source>
        <dbReference type="SAM" id="MobiDB-lite"/>
    </source>
</evidence>
<evidence type="ECO:0000256" key="2">
    <source>
        <dbReference type="ARBA" id="ARBA00005548"/>
    </source>
</evidence>
<dbReference type="InterPro" id="IPR000465">
    <property type="entry name" value="XPA/RAD14"/>
</dbReference>
<feature type="region of interest" description="Disordered" evidence="10">
    <location>
        <begin position="60"/>
        <end position="86"/>
    </location>
</feature>
<feature type="domain" description="XPA C-terminal" evidence="11">
    <location>
        <begin position="122"/>
        <end position="173"/>
    </location>
</feature>
<dbReference type="InterPro" id="IPR009061">
    <property type="entry name" value="DNA-bd_dom_put_sf"/>
</dbReference>
<evidence type="ECO:0000256" key="5">
    <source>
        <dbReference type="ARBA" id="ARBA00022771"/>
    </source>
</evidence>
<dbReference type="GO" id="GO:1901255">
    <property type="term" value="P:nucleotide-excision repair involved in interstrand cross-link repair"/>
    <property type="evidence" value="ECO:0000318"/>
    <property type="project" value="GO_Central"/>
</dbReference>
<dbReference type="FunFam" id="3.90.530.10:FF:000001">
    <property type="entry name" value="DNA repair protein complementing XP-A cells"/>
    <property type="match status" value="1"/>
</dbReference>
<dbReference type="NCBIfam" id="TIGR00598">
    <property type="entry name" value="rad14"/>
    <property type="match status" value="1"/>
</dbReference>
<dbReference type="PhylomeDB" id="D6WKJ8"/>
<comment type="similarity">
    <text evidence="2">Belongs to the XPA family.</text>
</comment>
<evidence type="ECO:0000256" key="1">
    <source>
        <dbReference type="ARBA" id="ARBA00004123"/>
    </source>
</evidence>
<evidence type="ECO:0000256" key="6">
    <source>
        <dbReference type="ARBA" id="ARBA00022833"/>
    </source>
</evidence>
<dbReference type="GO" id="GO:0003684">
    <property type="term" value="F:damaged DNA binding"/>
    <property type="evidence" value="ECO:0000318"/>
    <property type="project" value="GO_Central"/>
</dbReference>
<dbReference type="SUPFAM" id="SSF46955">
    <property type="entry name" value="Putative DNA-binding domain"/>
    <property type="match status" value="1"/>
</dbReference>
<dbReference type="FunCoup" id="D6WKJ8">
    <property type="interactions" value="1069"/>
</dbReference>
<dbReference type="Pfam" id="PF01286">
    <property type="entry name" value="XPA_N"/>
    <property type="match status" value="1"/>
</dbReference>
<keyword evidence="8" id="KW-0234">DNA repair</keyword>
<dbReference type="AlphaFoldDB" id="D6WKJ8"/>
<evidence type="ECO:0000313" key="12">
    <source>
        <dbReference type="EMBL" id="EFA03569.1"/>
    </source>
</evidence>
<dbReference type="GO" id="GO:0000110">
    <property type="term" value="C:nucleotide-excision repair factor 1 complex"/>
    <property type="evidence" value="ECO:0000318"/>
    <property type="project" value="GO_Central"/>
</dbReference>
<comment type="subcellular location">
    <subcellularLocation>
        <location evidence="1">Nucleus</location>
    </subcellularLocation>
</comment>
<dbReference type="OMA" id="TCGHELS"/>
<dbReference type="InterPro" id="IPR022656">
    <property type="entry name" value="XPA_C"/>
</dbReference>
<keyword evidence="4" id="KW-0227">DNA damage</keyword>
<dbReference type="EMBL" id="KQ971342">
    <property type="protein sequence ID" value="EFA03569.1"/>
    <property type="molecule type" value="Genomic_DNA"/>
</dbReference>
<dbReference type="OrthoDB" id="68328at2759"/>
<evidence type="ECO:0000256" key="4">
    <source>
        <dbReference type="ARBA" id="ARBA00022763"/>
    </source>
</evidence>
<dbReference type="GO" id="GO:0000715">
    <property type="term" value="P:nucleotide-excision repair, DNA damage recognition"/>
    <property type="evidence" value="ECO:0000318"/>
    <property type="project" value="GO_Central"/>
</dbReference>
<evidence type="ECO:0000256" key="7">
    <source>
        <dbReference type="ARBA" id="ARBA00023125"/>
    </source>
</evidence>
<dbReference type="Gene3D" id="3.90.530.10">
    <property type="entry name" value="XPA C-terminal domain"/>
    <property type="match status" value="1"/>
</dbReference>
<feature type="compositionally biased region" description="Low complexity" evidence="10">
    <location>
        <begin position="1"/>
        <end position="14"/>
    </location>
</feature>
<dbReference type="KEGG" id="tca:662706"/>
<dbReference type="Proteomes" id="UP000007266">
    <property type="component" value="Linkage group 5"/>
</dbReference>
<dbReference type="HOGENOM" id="CLU_053731_1_0_1"/>
<dbReference type="eggNOG" id="KOG4017">
    <property type="taxonomic scope" value="Eukaryota"/>
</dbReference>
<evidence type="ECO:0000313" key="13">
    <source>
        <dbReference type="Proteomes" id="UP000007266"/>
    </source>
</evidence>
<dbReference type="Pfam" id="PF05181">
    <property type="entry name" value="XPA_C"/>
    <property type="match status" value="1"/>
</dbReference>
<organism evidence="12 13">
    <name type="scientific">Tribolium castaneum</name>
    <name type="common">Red flour beetle</name>
    <dbReference type="NCBI Taxonomy" id="7070"/>
    <lineage>
        <taxon>Eukaryota</taxon>
        <taxon>Metazoa</taxon>
        <taxon>Ecdysozoa</taxon>
        <taxon>Arthropoda</taxon>
        <taxon>Hexapoda</taxon>
        <taxon>Insecta</taxon>
        <taxon>Pterygota</taxon>
        <taxon>Neoptera</taxon>
        <taxon>Endopterygota</taxon>
        <taxon>Coleoptera</taxon>
        <taxon>Polyphaga</taxon>
        <taxon>Cucujiformia</taxon>
        <taxon>Tenebrionidae</taxon>
        <taxon>Tenebrionidae incertae sedis</taxon>
        <taxon>Tribolium</taxon>
    </lineage>
</organism>
<keyword evidence="6" id="KW-0862">Zinc</keyword>
<dbReference type="GO" id="GO:0070914">
    <property type="term" value="P:UV-damage excision repair"/>
    <property type="evidence" value="ECO:0000318"/>
    <property type="project" value="GO_Central"/>
</dbReference>
<keyword evidence="3" id="KW-0479">Metal-binding</keyword>
<dbReference type="CDD" id="cd21076">
    <property type="entry name" value="DBD_XPA"/>
    <property type="match status" value="1"/>
</dbReference>
<keyword evidence="7" id="KW-0238">DNA-binding</keyword>
<gene>
    <name evidence="12" type="primary">AUGUSTUS-3.0.2_13652</name>
    <name evidence="12" type="ORF">TcasGA2_TC013652</name>
</gene>
<dbReference type="PANTHER" id="PTHR10142">
    <property type="entry name" value="DNA REPAIR PROTEIN COMPLEMENTING XP-A CELLS"/>
    <property type="match status" value="1"/>
</dbReference>
<name>D6WKJ8_TRICA</name>
<accession>D6WKJ8</accession>
<evidence type="ECO:0000256" key="3">
    <source>
        <dbReference type="ARBA" id="ARBA00022723"/>
    </source>
</evidence>
<reference evidence="12 13" key="2">
    <citation type="journal article" date="2010" name="Nucleic Acids Res.">
        <title>BeetleBase in 2010: revisions to provide comprehensive genomic information for Tribolium castaneum.</title>
        <authorList>
            <person name="Kim H.S."/>
            <person name="Murphy T."/>
            <person name="Xia J."/>
            <person name="Caragea D."/>
            <person name="Park Y."/>
            <person name="Beeman R.W."/>
            <person name="Lorenzen M.D."/>
            <person name="Butcher S."/>
            <person name="Manak J.R."/>
            <person name="Brown S.J."/>
        </authorList>
    </citation>
    <scope>GENOME REANNOTATION</scope>
    <source>
        <strain evidence="12 13">Georgia GA2</strain>
    </source>
</reference>
<dbReference type="STRING" id="7070.D6WKJ8"/>
<feature type="region of interest" description="Disordered" evidence="10">
    <location>
        <begin position="1"/>
        <end position="20"/>
    </location>
</feature>
<dbReference type="GO" id="GO:0008270">
    <property type="term" value="F:zinc ion binding"/>
    <property type="evidence" value="ECO:0007669"/>
    <property type="project" value="UniProtKB-KW"/>
</dbReference>
<dbReference type="InterPro" id="IPR037129">
    <property type="entry name" value="XPA_sf"/>
</dbReference>
<dbReference type="PANTHER" id="PTHR10142:SF0">
    <property type="entry name" value="DNA REPAIR PROTEIN COMPLEMENTING XP-A CELLS"/>
    <property type="match status" value="1"/>
</dbReference>
<protein>
    <submittedName>
        <fullName evidence="12">DNA repair protein complementing XP-A cells homolog-like Protein</fullName>
    </submittedName>
</protein>
<evidence type="ECO:0000256" key="8">
    <source>
        <dbReference type="ARBA" id="ARBA00023204"/>
    </source>
</evidence>
<keyword evidence="9" id="KW-0539">Nucleus</keyword>
<sequence>MIESNENLSESSQSRIERNRQKALAIRQAKLVSHPNAKSTAVSIDKTTIKIGSTRYKDTGGGFLLEEEPEKDLPTDSEATAEPPVVEDDRPNCVKCQKPIATSWLFDNFLYKCCDSCKDPEEHKLITKTEALKTYLLKDIDLEKREPPLKFITKKNPHHVRWGEMKLYLQLQVEERALEIWGSKEAMEEERLRREDKRVILKAKRYQKELKELRMSMRSSLYDRTSAAAHVHEFGPETYNEEEDTYSRSCLTCSYVETFEKM</sequence>
<keyword evidence="13" id="KW-1185">Reference proteome</keyword>
<evidence type="ECO:0000256" key="9">
    <source>
        <dbReference type="ARBA" id="ARBA00023242"/>
    </source>
</evidence>
<dbReference type="SUPFAM" id="SSF57716">
    <property type="entry name" value="Glucocorticoid receptor-like (DNA-binding domain)"/>
    <property type="match status" value="1"/>
</dbReference>
<reference evidence="12 13" key="1">
    <citation type="journal article" date="2008" name="Nature">
        <title>The genome of the model beetle and pest Tribolium castaneum.</title>
        <authorList>
            <consortium name="Tribolium Genome Sequencing Consortium"/>
            <person name="Richards S."/>
            <person name="Gibbs R.A."/>
            <person name="Weinstock G.M."/>
            <person name="Brown S.J."/>
            <person name="Denell R."/>
            <person name="Beeman R.W."/>
            <person name="Gibbs R."/>
            <person name="Beeman R.W."/>
            <person name="Brown S.J."/>
            <person name="Bucher G."/>
            <person name="Friedrich M."/>
            <person name="Grimmelikhuijzen C.J."/>
            <person name="Klingler M."/>
            <person name="Lorenzen M."/>
            <person name="Richards S."/>
            <person name="Roth S."/>
            <person name="Schroder R."/>
            <person name="Tautz D."/>
            <person name="Zdobnov E.M."/>
            <person name="Muzny D."/>
            <person name="Gibbs R.A."/>
            <person name="Weinstock G.M."/>
            <person name="Attaway T."/>
            <person name="Bell S."/>
            <person name="Buhay C.J."/>
            <person name="Chandrabose M.N."/>
            <person name="Chavez D."/>
            <person name="Clerk-Blankenburg K.P."/>
            <person name="Cree A."/>
            <person name="Dao M."/>
            <person name="Davis C."/>
            <person name="Chacko J."/>
            <person name="Dinh H."/>
            <person name="Dugan-Rocha S."/>
            <person name="Fowler G."/>
            <person name="Garner T.T."/>
            <person name="Garnes J."/>
            <person name="Gnirke A."/>
            <person name="Hawes A."/>
            <person name="Hernandez J."/>
            <person name="Hines S."/>
            <person name="Holder M."/>
            <person name="Hume J."/>
            <person name="Jhangiani S.N."/>
            <person name="Joshi V."/>
            <person name="Khan Z.M."/>
            <person name="Jackson L."/>
            <person name="Kovar C."/>
            <person name="Kowis A."/>
            <person name="Lee S."/>
            <person name="Lewis L.R."/>
            <person name="Margolis J."/>
            <person name="Morgan M."/>
            <person name="Nazareth L.V."/>
            <person name="Nguyen N."/>
            <person name="Okwuonu G."/>
            <person name="Parker D."/>
            <person name="Richards S."/>
            <person name="Ruiz S.J."/>
            <person name="Santibanez J."/>
            <person name="Savard J."/>
            <person name="Scherer S.E."/>
            <person name="Schneider B."/>
            <person name="Sodergren E."/>
            <person name="Tautz D."/>
            <person name="Vattahil S."/>
            <person name="Villasana D."/>
            <person name="White C.S."/>
            <person name="Wright R."/>
            <person name="Park Y."/>
            <person name="Beeman R.W."/>
            <person name="Lord J."/>
            <person name="Oppert B."/>
            <person name="Lorenzen M."/>
            <person name="Brown S."/>
            <person name="Wang L."/>
            <person name="Savard J."/>
            <person name="Tautz D."/>
            <person name="Richards S."/>
            <person name="Weinstock G."/>
            <person name="Gibbs R.A."/>
            <person name="Liu Y."/>
            <person name="Worley K."/>
            <person name="Weinstock G."/>
            <person name="Elsik C.G."/>
            <person name="Reese J.T."/>
            <person name="Elhaik E."/>
            <person name="Landan G."/>
            <person name="Graur D."/>
            <person name="Arensburger P."/>
            <person name="Atkinson P."/>
            <person name="Beeman R.W."/>
            <person name="Beidler J."/>
            <person name="Brown S.J."/>
            <person name="Demuth J.P."/>
            <person name="Drury D.W."/>
            <person name="Du Y.Z."/>
            <person name="Fujiwara H."/>
            <person name="Lorenzen M."/>
            <person name="Maselli V."/>
            <person name="Osanai M."/>
            <person name="Park Y."/>
            <person name="Robertson H.M."/>
            <person name="Tu Z."/>
            <person name="Wang J.J."/>
            <person name="Wang S."/>
            <person name="Richards S."/>
            <person name="Song H."/>
            <person name="Zhang L."/>
            <person name="Sodergren E."/>
            <person name="Werner D."/>
            <person name="Stanke M."/>
            <person name="Morgenstern B."/>
            <person name="Solovyev V."/>
            <person name="Kosarev P."/>
            <person name="Brown G."/>
            <person name="Chen H.C."/>
            <person name="Ermolaeva O."/>
            <person name="Hlavina W."/>
            <person name="Kapustin Y."/>
            <person name="Kiryutin B."/>
            <person name="Kitts P."/>
            <person name="Maglott D."/>
            <person name="Pruitt K."/>
            <person name="Sapojnikov V."/>
            <person name="Souvorov A."/>
            <person name="Mackey A.J."/>
            <person name="Waterhouse R.M."/>
            <person name="Wyder S."/>
            <person name="Zdobnov E.M."/>
            <person name="Zdobnov E.M."/>
            <person name="Wyder S."/>
            <person name="Kriventseva E.V."/>
            <person name="Kadowaki T."/>
            <person name="Bork P."/>
            <person name="Aranda M."/>
            <person name="Bao R."/>
            <person name="Beermann A."/>
            <person name="Berns N."/>
            <person name="Bolognesi R."/>
            <person name="Bonneton F."/>
            <person name="Bopp D."/>
            <person name="Brown S.J."/>
            <person name="Bucher G."/>
            <person name="Butts T."/>
            <person name="Chaumot A."/>
            <person name="Denell R.E."/>
            <person name="Ferrier D.E."/>
            <person name="Friedrich M."/>
            <person name="Gordon C.M."/>
            <person name="Jindra M."/>
            <person name="Klingler M."/>
            <person name="Lan Q."/>
            <person name="Lattorff H.M."/>
            <person name="Laudet V."/>
            <person name="von Levetsow C."/>
            <person name="Liu Z."/>
            <person name="Lutz R."/>
            <person name="Lynch J.A."/>
            <person name="da Fonseca R.N."/>
            <person name="Posnien N."/>
            <person name="Reuter R."/>
            <person name="Roth S."/>
            <person name="Savard J."/>
            <person name="Schinko J.B."/>
            <person name="Schmitt C."/>
            <person name="Schoppmeier M."/>
            <person name="Schroder R."/>
            <person name="Shippy T.D."/>
            <person name="Simonnet F."/>
            <person name="Marques-Souza H."/>
            <person name="Tautz D."/>
            <person name="Tomoyasu Y."/>
            <person name="Trauner J."/>
            <person name="Van der Zee M."/>
            <person name="Vervoort M."/>
            <person name="Wittkopp N."/>
            <person name="Wimmer E.A."/>
            <person name="Yang X."/>
            <person name="Jones A.K."/>
            <person name="Sattelle D.B."/>
            <person name="Ebert P.R."/>
            <person name="Nelson D."/>
            <person name="Scott J.G."/>
            <person name="Beeman R.W."/>
            <person name="Muthukrishnan S."/>
            <person name="Kramer K.J."/>
            <person name="Arakane Y."/>
            <person name="Beeman R.W."/>
            <person name="Zhu Q."/>
            <person name="Hogenkamp D."/>
            <person name="Dixit R."/>
            <person name="Oppert B."/>
            <person name="Jiang H."/>
            <person name="Zou Z."/>
            <person name="Marshall J."/>
            <person name="Elpidina E."/>
            <person name="Vinokurov K."/>
            <person name="Oppert C."/>
            <person name="Zou Z."/>
            <person name="Evans J."/>
            <person name="Lu Z."/>
            <person name="Zhao P."/>
            <person name="Sumathipala N."/>
            <person name="Altincicek B."/>
            <person name="Vilcinskas A."/>
            <person name="Williams M."/>
            <person name="Hultmark D."/>
            <person name="Hetru C."/>
            <person name="Jiang H."/>
            <person name="Grimmelikhuijzen C.J."/>
            <person name="Hauser F."/>
            <person name="Cazzamali G."/>
            <person name="Williamson M."/>
            <person name="Park Y."/>
            <person name="Li B."/>
            <person name="Tanaka Y."/>
            <person name="Predel R."/>
            <person name="Neupert S."/>
            <person name="Schachtner J."/>
            <person name="Verleyen P."/>
            <person name="Raible F."/>
            <person name="Bork P."/>
            <person name="Friedrich M."/>
            <person name="Walden K.K."/>
            <person name="Robertson H.M."/>
            <person name="Angeli S."/>
            <person name="Foret S."/>
            <person name="Bucher G."/>
            <person name="Schuetz S."/>
            <person name="Maleszka R."/>
            <person name="Wimmer E.A."/>
            <person name="Beeman R.W."/>
            <person name="Lorenzen M."/>
            <person name="Tomoyasu Y."/>
            <person name="Miller S.C."/>
            <person name="Grossmann D."/>
            <person name="Bucher G."/>
        </authorList>
    </citation>
    <scope>NUCLEOTIDE SEQUENCE [LARGE SCALE GENOMIC DNA]</scope>
    <source>
        <strain evidence="12 13">Georgia GA2</strain>
    </source>
</reference>
<evidence type="ECO:0000259" key="11">
    <source>
        <dbReference type="Pfam" id="PF05181"/>
    </source>
</evidence>
<dbReference type="InParanoid" id="D6WKJ8"/>
<keyword evidence="5" id="KW-0863">Zinc-finger</keyword>